<gene>
    <name evidence="1" type="ORF">PFISCL1PPCAC_27664</name>
</gene>
<evidence type="ECO:0000313" key="1">
    <source>
        <dbReference type="EMBL" id="GMT36367.1"/>
    </source>
</evidence>
<reference evidence="1" key="1">
    <citation type="submission" date="2023-10" db="EMBL/GenBank/DDBJ databases">
        <title>Genome assembly of Pristionchus species.</title>
        <authorList>
            <person name="Yoshida K."/>
            <person name="Sommer R.J."/>
        </authorList>
    </citation>
    <scope>NUCLEOTIDE SEQUENCE</scope>
    <source>
        <strain evidence="1">RS5133</strain>
    </source>
</reference>
<sequence length="136" mass="16177">MFSNRRIRRSFVSPNPDEREIIALLMLAGEQFDELKRFVWPDSNLYNETIFSAAKLLQKYMKLADYVPPSKRSAVIMLAFDYKVQFDRLIESIGQKEVDLLGDVTEKTIREERNEPYHFEEYADFSDNQLIHTMFR</sequence>
<dbReference type="EMBL" id="BTSY01000007">
    <property type="protein sequence ID" value="GMT36367.1"/>
    <property type="molecule type" value="Genomic_DNA"/>
</dbReference>
<keyword evidence="2" id="KW-1185">Reference proteome</keyword>
<feature type="non-terminal residue" evidence="1">
    <location>
        <position position="136"/>
    </location>
</feature>
<comment type="caution">
    <text evidence="1">The sequence shown here is derived from an EMBL/GenBank/DDBJ whole genome shotgun (WGS) entry which is preliminary data.</text>
</comment>
<accession>A0AAV5WW72</accession>
<dbReference type="AlphaFoldDB" id="A0AAV5WW72"/>
<protein>
    <submittedName>
        <fullName evidence="1">Uncharacterized protein</fullName>
    </submittedName>
</protein>
<evidence type="ECO:0000313" key="2">
    <source>
        <dbReference type="Proteomes" id="UP001432322"/>
    </source>
</evidence>
<name>A0AAV5WW72_9BILA</name>
<organism evidence="1 2">
    <name type="scientific">Pristionchus fissidentatus</name>
    <dbReference type="NCBI Taxonomy" id="1538716"/>
    <lineage>
        <taxon>Eukaryota</taxon>
        <taxon>Metazoa</taxon>
        <taxon>Ecdysozoa</taxon>
        <taxon>Nematoda</taxon>
        <taxon>Chromadorea</taxon>
        <taxon>Rhabditida</taxon>
        <taxon>Rhabditina</taxon>
        <taxon>Diplogasteromorpha</taxon>
        <taxon>Diplogasteroidea</taxon>
        <taxon>Neodiplogasteridae</taxon>
        <taxon>Pristionchus</taxon>
    </lineage>
</organism>
<dbReference type="Proteomes" id="UP001432322">
    <property type="component" value="Unassembled WGS sequence"/>
</dbReference>
<proteinExistence type="predicted"/>